<dbReference type="Proteomes" id="UP000527355">
    <property type="component" value="Unassembled WGS sequence"/>
</dbReference>
<evidence type="ECO:0000313" key="3">
    <source>
        <dbReference type="EMBL" id="KAF6310159.1"/>
    </source>
</evidence>
<feature type="region of interest" description="Disordered" evidence="1">
    <location>
        <begin position="343"/>
        <end position="429"/>
    </location>
</feature>
<evidence type="ECO:0000256" key="1">
    <source>
        <dbReference type="SAM" id="MobiDB-lite"/>
    </source>
</evidence>
<dbReference type="InterPro" id="IPR040441">
    <property type="entry name" value="CFA20/CFAP20DC"/>
</dbReference>
<proteinExistence type="predicted"/>
<comment type="caution">
    <text evidence="3">The sequence shown here is derived from an EMBL/GenBank/DDBJ whole genome shotgun (WGS) entry which is preliminary data.</text>
</comment>
<accession>A0A7J7UB91</accession>
<feature type="region of interest" description="Disordered" evidence="1">
    <location>
        <begin position="696"/>
        <end position="770"/>
    </location>
</feature>
<sequence length="799" mass="88563">MFKNEYQGGAFVEIFSAQGKNPGAKWKILGSPSVIWKEFDKEVKSFVFVLEGSSQTNKIQLPKENKQILGLIQRFLVLQIYIPLGQDFSTELLITDLGNIKRRLYLSTVHKELSSTPLHAKIPLFMIKRKIWCNLCIDLVAFTSEIFKGAVFQSLDGIIVSANCKLRKIFTLKSKPQDTADKDAGYGVPFPTDEPTDIIPRSCQLTADVPQVTQLLNMAKLRQTVIKFGGHPLSSAQSDQFLKRGTGSVRNSKNQDVCHIAFGSKVLGPPPLSGRRNNMRISSETIRSIGSKNNRSCQLSTVERCVNSAEMSALLISESEEQGDKENIRQIKLTVPVHANLHIMHPHPPQEPSADKNHNRRRLRLKSTNRERTETPSGSSSGNSRNGDKAAALITESQQGAGTLSPSTPAPQSSDASDEWVFPNNDDHIPHLASSRQSLLGDDSCHTSHLWLETSKESEQDQQAEETWIVPKDVFTFSSRPRSAPHGKTQNMSPEGCPFILDLTEDTSVTQLEDDFYGEDSSEEGNYSVQDSPSPSGLTQLTLENMLGKAARWTSKEYLKSAYTEAEASESQNFLVQQIDRNNFQPSLVPVPCLSPPGRSSELSQNAPGPIIKAKDQVPASVNKASLKEISEEKLRPTPGVAEYDWRNYQPSQMSESELQMLASLRQQQNDDLEDTGASHGLSASQVDNCNVSISTSSDDTTTWNSCLPPPVNQGRHYQKEMNPPSPSNPRDWLNMLSPPIIPPSRQPAEQNQDSSGSLTAQGEEDLSVEEDEEVLTLLYDPCLNCYFDPQTGKYYELV</sequence>
<gene>
    <name evidence="3" type="ORF">mMyoMyo1_001848</name>
</gene>
<dbReference type="EMBL" id="JABWUV010000013">
    <property type="protein sequence ID" value="KAF6310159.1"/>
    <property type="molecule type" value="Genomic_DNA"/>
</dbReference>
<feature type="compositionally biased region" description="Polar residues" evidence="1">
    <location>
        <begin position="395"/>
        <end position="415"/>
    </location>
</feature>
<feature type="compositionally biased region" description="Polar residues" evidence="1">
    <location>
        <begin position="524"/>
        <end position="538"/>
    </location>
</feature>
<reference evidence="3 4" key="1">
    <citation type="journal article" date="2020" name="Nature">
        <title>Six reference-quality genomes reveal evolution of bat adaptations.</title>
        <authorList>
            <person name="Jebb D."/>
            <person name="Huang Z."/>
            <person name="Pippel M."/>
            <person name="Hughes G.M."/>
            <person name="Lavrichenko K."/>
            <person name="Devanna P."/>
            <person name="Winkler S."/>
            <person name="Jermiin L.S."/>
            <person name="Skirmuntt E.C."/>
            <person name="Katzourakis A."/>
            <person name="Burkitt-Gray L."/>
            <person name="Ray D.A."/>
            <person name="Sullivan K.A.M."/>
            <person name="Roscito J.G."/>
            <person name="Kirilenko B.M."/>
            <person name="Davalos L.M."/>
            <person name="Corthals A.P."/>
            <person name="Power M.L."/>
            <person name="Jones G."/>
            <person name="Ransome R.D."/>
            <person name="Dechmann D.K.N."/>
            <person name="Locatelli A.G."/>
            <person name="Puechmaille S.J."/>
            <person name="Fedrigo O."/>
            <person name="Jarvis E.D."/>
            <person name="Hiller M."/>
            <person name="Vernes S.C."/>
            <person name="Myers E.W."/>
            <person name="Teeling E.C."/>
        </authorList>
    </citation>
    <scope>NUCLEOTIDE SEQUENCE [LARGE SCALE GENOMIC DNA]</scope>
    <source>
        <strain evidence="3">MMyoMyo1</strain>
        <tissue evidence="3">Flight muscle</tissue>
    </source>
</reference>
<dbReference type="OrthoDB" id="10261083at2759"/>
<dbReference type="PANTHER" id="PTHR12458">
    <property type="entry name" value="ORF PROTEIN"/>
    <property type="match status" value="1"/>
</dbReference>
<evidence type="ECO:0000259" key="2">
    <source>
        <dbReference type="Pfam" id="PF05018"/>
    </source>
</evidence>
<dbReference type="InterPro" id="IPR007714">
    <property type="entry name" value="CFA20_dom"/>
</dbReference>
<feature type="region of interest" description="Disordered" evidence="1">
    <location>
        <begin position="590"/>
        <end position="609"/>
    </location>
</feature>
<dbReference type="AlphaFoldDB" id="A0A7J7UB91"/>
<feature type="compositionally biased region" description="Basic residues" evidence="1">
    <location>
        <begin position="358"/>
        <end position="367"/>
    </location>
</feature>
<feature type="compositionally biased region" description="Polar residues" evidence="1">
    <location>
        <begin position="748"/>
        <end position="761"/>
    </location>
</feature>
<dbReference type="VEuPathDB" id="HostDB:CFAP20DC"/>
<feature type="region of interest" description="Disordered" evidence="1">
    <location>
        <begin position="517"/>
        <end position="538"/>
    </location>
</feature>
<dbReference type="Pfam" id="PF05018">
    <property type="entry name" value="CFA20_dom"/>
    <property type="match status" value="1"/>
</dbReference>
<name>A0A7J7UB91_MYOMY</name>
<protein>
    <recommendedName>
        <fullName evidence="2">CFA20 domain-containing protein</fullName>
    </recommendedName>
</protein>
<evidence type="ECO:0000313" key="4">
    <source>
        <dbReference type="Proteomes" id="UP000527355"/>
    </source>
</evidence>
<keyword evidence="4" id="KW-1185">Reference proteome</keyword>
<organism evidence="3 4">
    <name type="scientific">Myotis myotis</name>
    <name type="common">Greater mouse-eared bat</name>
    <name type="synonym">Vespertilio myotis</name>
    <dbReference type="NCBI Taxonomy" id="51298"/>
    <lineage>
        <taxon>Eukaryota</taxon>
        <taxon>Metazoa</taxon>
        <taxon>Chordata</taxon>
        <taxon>Craniata</taxon>
        <taxon>Vertebrata</taxon>
        <taxon>Euteleostomi</taxon>
        <taxon>Mammalia</taxon>
        <taxon>Eutheria</taxon>
        <taxon>Laurasiatheria</taxon>
        <taxon>Chiroptera</taxon>
        <taxon>Yangochiroptera</taxon>
        <taxon>Vespertilionidae</taxon>
        <taxon>Myotis</taxon>
    </lineage>
</organism>
<feature type="domain" description="CFA20" evidence="2">
    <location>
        <begin position="1"/>
        <end position="174"/>
    </location>
</feature>